<dbReference type="InterPro" id="IPR018997">
    <property type="entry name" value="PUB_domain"/>
</dbReference>
<accession>A0AAE0C183</accession>
<dbReference type="Pfam" id="PF11901">
    <property type="entry name" value="DM9"/>
    <property type="match status" value="1"/>
</dbReference>
<dbReference type="Pfam" id="PF03644">
    <property type="entry name" value="Glyco_hydro_85"/>
    <property type="match status" value="1"/>
</dbReference>
<dbReference type="GO" id="GO:0033925">
    <property type="term" value="F:mannosyl-glycoprotein endo-beta-N-acetylglucosaminidase activity"/>
    <property type="evidence" value="ECO:0007669"/>
    <property type="project" value="UniProtKB-EC"/>
</dbReference>
<gene>
    <name evidence="3" type="ORF">CYMTET_43944</name>
</gene>
<evidence type="ECO:0000313" key="4">
    <source>
        <dbReference type="Proteomes" id="UP001190700"/>
    </source>
</evidence>
<dbReference type="SMART" id="SM00580">
    <property type="entry name" value="PUG"/>
    <property type="match status" value="1"/>
</dbReference>
<feature type="domain" description="PUB" evidence="2">
    <location>
        <begin position="44"/>
        <end position="104"/>
    </location>
</feature>
<dbReference type="Proteomes" id="UP001190700">
    <property type="component" value="Unassembled WGS sequence"/>
</dbReference>
<feature type="domain" description="Cytosolic endo-beta-N-acetylglucosaminidase TIM barrel" evidence="1">
    <location>
        <begin position="364"/>
        <end position="602"/>
    </location>
</feature>
<dbReference type="GO" id="GO:0005829">
    <property type="term" value="C:cytosol"/>
    <property type="evidence" value="ECO:0007669"/>
    <property type="project" value="UniProtKB-SubCell"/>
</dbReference>
<dbReference type="EMBL" id="LGRX02029737">
    <property type="protein sequence ID" value="KAK3246521.1"/>
    <property type="molecule type" value="Genomic_DNA"/>
</dbReference>
<protein>
    <recommendedName>
        <fullName evidence="5">Mannosyl-glycoprotein endo-beta-N-acetylglucosaminidase</fullName>
    </recommendedName>
</protein>
<dbReference type="SUPFAM" id="SSF143503">
    <property type="entry name" value="PUG domain-like"/>
    <property type="match status" value="1"/>
</dbReference>
<dbReference type="PANTHER" id="PTHR13246">
    <property type="entry name" value="ENDO BETA N-ACETYLGLUCOSAMINIDASE"/>
    <property type="match status" value="1"/>
</dbReference>
<reference evidence="3 4" key="1">
    <citation type="journal article" date="2015" name="Genome Biol. Evol.">
        <title>Comparative Genomics of a Bacterivorous Green Alga Reveals Evolutionary Causalities and Consequences of Phago-Mixotrophic Mode of Nutrition.</title>
        <authorList>
            <person name="Burns J.A."/>
            <person name="Paasch A."/>
            <person name="Narechania A."/>
            <person name="Kim E."/>
        </authorList>
    </citation>
    <scope>NUCLEOTIDE SEQUENCE [LARGE SCALE GENOMIC DNA]</scope>
    <source>
        <strain evidence="3 4">PLY_AMNH</strain>
    </source>
</reference>
<dbReference type="Gene3D" id="3.20.20.80">
    <property type="entry name" value="Glycosidases"/>
    <property type="match status" value="1"/>
</dbReference>
<sequence>MPRPYADSPDVPHDAVAEVSTASSDVLHNAVAEVSTASGDMLFSALQTLGVVLRNLQRAPAELKYRSLKLSNPKLQSQVLCCPGALALLEAVGFVSDGGILTLPPSTPEIESRVENALARLTTMEASRVRWRRHSAPGVAESALLLGRAADGTALHIGRAEMVGGGMQPGAARAHSGGFSTGYGGQERCVAEAYEVLCCTGGLAAAVRLVDAEGGKVPLEALPAGWEADGTPMFSAVVTTGAGETLSVRPGKVRPGLGGAAFGEDGKERLALRYKVVCLAPDAVLDLPPNTPRPPTRRFLLSVGELLAWTPDGIAGVSLDLTRAATLAPTTKVRAAELSQPRVLHCHDMAGGYNEKADGCYLRAFTSWAAVDEFVYFAHHRVSIPPPQWIEACHAHGVPCLATLITEHEEGAVENSRLLDNAELAAAQLAQMLVHYGHDGYLVNIEAPLPGGAADVARLARFLSFLRTACRNYSTSARVIVYDSIGPTGAVEWSDELTTANRTLFDACDGIFLNYWWRPPQLMRSRALAGVARCADVYVGVDVFARGDLSYGAGPGCAEGVQQVAETGLSLALFAPGWSLEVGSGQGVSAEEATKADAEFWAKLGTDRIREGM</sequence>
<dbReference type="Pfam" id="PF09409">
    <property type="entry name" value="PUB"/>
    <property type="match status" value="1"/>
</dbReference>
<dbReference type="CDD" id="cd09212">
    <property type="entry name" value="PUB"/>
    <property type="match status" value="1"/>
</dbReference>
<evidence type="ECO:0000313" key="3">
    <source>
        <dbReference type="EMBL" id="KAK3246521.1"/>
    </source>
</evidence>
<organism evidence="3 4">
    <name type="scientific">Cymbomonas tetramitiformis</name>
    <dbReference type="NCBI Taxonomy" id="36881"/>
    <lineage>
        <taxon>Eukaryota</taxon>
        <taxon>Viridiplantae</taxon>
        <taxon>Chlorophyta</taxon>
        <taxon>Pyramimonadophyceae</taxon>
        <taxon>Pyramimonadales</taxon>
        <taxon>Pyramimonadaceae</taxon>
        <taxon>Cymbomonas</taxon>
    </lineage>
</organism>
<comment type="caution">
    <text evidence="3">The sequence shown here is derived from an EMBL/GenBank/DDBJ whole genome shotgun (WGS) entry which is preliminary data.</text>
</comment>
<keyword evidence="4" id="KW-1185">Reference proteome</keyword>
<dbReference type="Gene3D" id="1.20.58.2190">
    <property type="match status" value="1"/>
</dbReference>
<evidence type="ECO:0000259" key="1">
    <source>
        <dbReference type="Pfam" id="PF03644"/>
    </source>
</evidence>
<evidence type="ECO:0000259" key="2">
    <source>
        <dbReference type="Pfam" id="PF09409"/>
    </source>
</evidence>
<dbReference type="InterPro" id="IPR006616">
    <property type="entry name" value="DM9_repeat"/>
</dbReference>
<dbReference type="InterPro" id="IPR036339">
    <property type="entry name" value="PUB-like_dom_sf"/>
</dbReference>
<proteinExistence type="predicted"/>
<name>A0AAE0C183_9CHLO</name>
<dbReference type="InterPro" id="IPR032979">
    <property type="entry name" value="ENGase"/>
</dbReference>
<dbReference type="InterPro" id="IPR005201">
    <property type="entry name" value="TIM_ENGase"/>
</dbReference>
<evidence type="ECO:0008006" key="5">
    <source>
        <dbReference type="Google" id="ProtNLM"/>
    </source>
</evidence>
<dbReference type="PANTHER" id="PTHR13246:SF1">
    <property type="entry name" value="CYTOSOLIC ENDO-BETA-N-ACETYLGLUCOSAMINIDASE"/>
    <property type="match status" value="1"/>
</dbReference>
<dbReference type="AlphaFoldDB" id="A0AAE0C183"/>